<evidence type="ECO:0000256" key="1">
    <source>
        <dbReference type="ARBA" id="ARBA00005361"/>
    </source>
</evidence>
<dbReference type="GO" id="GO:0045505">
    <property type="term" value="F:dynein intermediate chain binding"/>
    <property type="evidence" value="ECO:0007669"/>
    <property type="project" value="TreeGrafter"/>
</dbReference>
<sequence length="91" mass="10782">MSEALEQFYYNPEESIALCLELSNAIRNKIKTLYYDRYKLVCVVEIVQKNLQDVRSICSLLCDPKRDNYAIYKFDKFDLMAVAYVFGIYKE</sequence>
<proteinExistence type="inferred from homology"/>
<dbReference type="GO" id="GO:0007018">
    <property type="term" value="P:microtubule-based movement"/>
    <property type="evidence" value="ECO:0007669"/>
    <property type="project" value="TreeGrafter"/>
</dbReference>
<comment type="similarity">
    <text evidence="1">Belongs to the dynein light chain Tctex-type family.</text>
</comment>
<dbReference type="PANTHER" id="PTHR21255:SF65">
    <property type="entry name" value="TCTEX1 DOMAIN-CONTAINING PROTEIN 2"/>
    <property type="match status" value="1"/>
</dbReference>
<dbReference type="InterPro" id="IPR005334">
    <property type="entry name" value="Tctex-1-like"/>
</dbReference>
<dbReference type="Gene3D" id="3.30.1140.40">
    <property type="entry name" value="Tctex-1"/>
    <property type="match status" value="1"/>
</dbReference>
<dbReference type="CDD" id="cd21451">
    <property type="entry name" value="DLC-like_TCTEX1D"/>
    <property type="match status" value="1"/>
</dbReference>
<evidence type="ECO:0000313" key="2">
    <source>
        <dbReference type="EMBL" id="KAK9497988.1"/>
    </source>
</evidence>
<reference evidence="2 3" key="1">
    <citation type="submission" date="2022-12" db="EMBL/GenBank/DDBJ databases">
        <title>Chromosome-level genome assembly of true bugs.</title>
        <authorList>
            <person name="Ma L."/>
            <person name="Li H."/>
        </authorList>
    </citation>
    <scope>NUCLEOTIDE SEQUENCE [LARGE SCALE GENOMIC DNA]</scope>
    <source>
        <strain evidence="2">Lab_2022b</strain>
    </source>
</reference>
<dbReference type="Pfam" id="PF03645">
    <property type="entry name" value="Tctex-1"/>
    <property type="match status" value="1"/>
</dbReference>
<dbReference type="Proteomes" id="UP001461498">
    <property type="component" value="Unassembled WGS sequence"/>
</dbReference>
<evidence type="ECO:0000313" key="3">
    <source>
        <dbReference type="Proteomes" id="UP001461498"/>
    </source>
</evidence>
<dbReference type="AlphaFoldDB" id="A0AAW1CMD6"/>
<dbReference type="GO" id="GO:0005868">
    <property type="term" value="C:cytoplasmic dynein complex"/>
    <property type="evidence" value="ECO:0007669"/>
    <property type="project" value="TreeGrafter"/>
</dbReference>
<keyword evidence="3" id="KW-1185">Reference proteome</keyword>
<accession>A0AAW1CMD6</accession>
<dbReference type="GO" id="GO:0005737">
    <property type="term" value="C:cytoplasm"/>
    <property type="evidence" value="ECO:0007669"/>
    <property type="project" value="TreeGrafter"/>
</dbReference>
<organism evidence="2 3">
    <name type="scientific">Rhynocoris fuscipes</name>
    <dbReference type="NCBI Taxonomy" id="488301"/>
    <lineage>
        <taxon>Eukaryota</taxon>
        <taxon>Metazoa</taxon>
        <taxon>Ecdysozoa</taxon>
        <taxon>Arthropoda</taxon>
        <taxon>Hexapoda</taxon>
        <taxon>Insecta</taxon>
        <taxon>Pterygota</taxon>
        <taxon>Neoptera</taxon>
        <taxon>Paraneoptera</taxon>
        <taxon>Hemiptera</taxon>
        <taxon>Heteroptera</taxon>
        <taxon>Panheteroptera</taxon>
        <taxon>Cimicomorpha</taxon>
        <taxon>Reduviidae</taxon>
        <taxon>Harpactorinae</taxon>
        <taxon>Harpactorini</taxon>
        <taxon>Rhynocoris</taxon>
    </lineage>
</organism>
<dbReference type="EMBL" id="JAPXFL010000013">
    <property type="protein sequence ID" value="KAK9497988.1"/>
    <property type="molecule type" value="Genomic_DNA"/>
</dbReference>
<dbReference type="PANTHER" id="PTHR21255">
    <property type="entry name" value="T-COMPLEX-ASSOCIATED-TESTIS-EXPRESSED 1/ DYNEIN LIGHT CHAIN"/>
    <property type="match status" value="1"/>
</dbReference>
<gene>
    <name evidence="2" type="ORF">O3M35_003879</name>
</gene>
<dbReference type="InterPro" id="IPR038586">
    <property type="entry name" value="Tctex-1-like_sf"/>
</dbReference>
<comment type="caution">
    <text evidence="2">The sequence shown here is derived from an EMBL/GenBank/DDBJ whole genome shotgun (WGS) entry which is preliminary data.</text>
</comment>
<protein>
    <submittedName>
        <fullName evidence="2">Uncharacterized protein</fullName>
    </submittedName>
</protein>
<name>A0AAW1CMD6_9HEMI</name>